<dbReference type="Proteomes" id="UP001439008">
    <property type="component" value="Unassembled WGS sequence"/>
</dbReference>
<comment type="caution">
    <text evidence="1">The sequence shown here is derived from an EMBL/GenBank/DDBJ whole genome shotgun (WGS) entry which is preliminary data.</text>
</comment>
<organism evidence="1 2">
    <name type="scientific">Bonamia ostreae</name>
    <dbReference type="NCBI Taxonomy" id="126728"/>
    <lineage>
        <taxon>Eukaryota</taxon>
        <taxon>Sar</taxon>
        <taxon>Rhizaria</taxon>
        <taxon>Endomyxa</taxon>
        <taxon>Ascetosporea</taxon>
        <taxon>Haplosporida</taxon>
        <taxon>Bonamia</taxon>
    </lineage>
</organism>
<evidence type="ECO:0000313" key="1">
    <source>
        <dbReference type="EMBL" id="MES1918171.1"/>
    </source>
</evidence>
<accession>A0ABV2AEP1</accession>
<proteinExistence type="predicted"/>
<dbReference type="EMBL" id="JBDODL010000023">
    <property type="protein sequence ID" value="MES1918171.1"/>
    <property type="molecule type" value="Genomic_DNA"/>
</dbReference>
<protein>
    <submittedName>
        <fullName evidence="1">Uncharacterized protein</fullName>
    </submittedName>
</protein>
<sequence>MGYYKYKQIKSDLLNKKGIEEYWPNENVGDNYSGIFIGDNIDGDTVTGIKLLMDGLVDFVFIHAVVVDQPLNFPHPQIFYFRDYKEAADLAFDHNLINLNTHSKIYEEYDKEYADYNNIEKIINMDESEY</sequence>
<name>A0ABV2AEP1_9EUKA</name>
<gene>
    <name evidence="1" type="ORF">MHBO_000183</name>
</gene>
<reference evidence="1 2" key="1">
    <citation type="journal article" date="2024" name="BMC Biol.">
        <title>Comparative genomics of Ascetosporea gives new insight into the evolutionary basis for animal parasitism in Rhizaria.</title>
        <authorList>
            <person name="Hiltunen Thoren M."/>
            <person name="Onut-Brannstrom I."/>
            <person name="Alfjorden A."/>
            <person name="Peckova H."/>
            <person name="Swords F."/>
            <person name="Hooper C."/>
            <person name="Holzer A.S."/>
            <person name="Bass D."/>
            <person name="Burki F."/>
        </authorList>
    </citation>
    <scope>NUCLEOTIDE SEQUENCE [LARGE SCALE GENOMIC DNA]</scope>
    <source>
        <strain evidence="1">20-A016</strain>
    </source>
</reference>
<keyword evidence="2" id="KW-1185">Reference proteome</keyword>
<evidence type="ECO:0000313" key="2">
    <source>
        <dbReference type="Proteomes" id="UP001439008"/>
    </source>
</evidence>